<evidence type="ECO:0000256" key="1">
    <source>
        <dbReference type="ARBA" id="ARBA00001968"/>
    </source>
</evidence>
<organism evidence="9 10">
    <name type="scientific">Macrosiphum euphorbiae</name>
    <name type="common">potato aphid</name>
    <dbReference type="NCBI Taxonomy" id="13131"/>
    <lineage>
        <taxon>Eukaryota</taxon>
        <taxon>Metazoa</taxon>
        <taxon>Ecdysozoa</taxon>
        <taxon>Arthropoda</taxon>
        <taxon>Hexapoda</taxon>
        <taxon>Insecta</taxon>
        <taxon>Pterygota</taxon>
        <taxon>Neoptera</taxon>
        <taxon>Paraneoptera</taxon>
        <taxon>Hemiptera</taxon>
        <taxon>Sternorrhyncha</taxon>
        <taxon>Aphidomorpha</taxon>
        <taxon>Aphidoidea</taxon>
        <taxon>Aphididae</taxon>
        <taxon>Macrosiphini</taxon>
        <taxon>Macrosiphum</taxon>
    </lineage>
</organism>
<evidence type="ECO:0000256" key="6">
    <source>
        <dbReference type="ARBA" id="ARBA00022801"/>
    </source>
</evidence>
<dbReference type="InterPro" id="IPR045249">
    <property type="entry name" value="HARBI1-like"/>
</dbReference>
<proteinExistence type="inferred from homology"/>
<evidence type="ECO:0000256" key="4">
    <source>
        <dbReference type="ARBA" id="ARBA00022722"/>
    </source>
</evidence>
<reference evidence="9 10" key="1">
    <citation type="submission" date="2023-01" db="EMBL/GenBank/DDBJ databases">
        <authorList>
            <person name="Whitehead M."/>
        </authorList>
    </citation>
    <scope>NUCLEOTIDE SEQUENCE [LARGE SCALE GENOMIC DNA]</scope>
</reference>
<keyword evidence="5" id="KW-0479">Metal-binding</keyword>
<dbReference type="EMBL" id="CARXXK010000296">
    <property type="protein sequence ID" value="CAI6370255.1"/>
    <property type="molecule type" value="Genomic_DNA"/>
</dbReference>
<dbReference type="GO" id="GO:0005634">
    <property type="term" value="C:nucleus"/>
    <property type="evidence" value="ECO:0007669"/>
    <property type="project" value="UniProtKB-SubCell"/>
</dbReference>
<dbReference type="GO" id="GO:0016787">
    <property type="term" value="F:hydrolase activity"/>
    <property type="evidence" value="ECO:0007669"/>
    <property type="project" value="UniProtKB-KW"/>
</dbReference>
<evidence type="ECO:0000256" key="7">
    <source>
        <dbReference type="ARBA" id="ARBA00023242"/>
    </source>
</evidence>
<keyword evidence="10" id="KW-1185">Reference proteome</keyword>
<dbReference type="InterPro" id="IPR027806">
    <property type="entry name" value="HARBI1_dom"/>
</dbReference>
<sequence>MEVEELACVAYLYSRVVRRRKKNRKFWVHPLLSDRSTKGLFNLFYNDLRKYEDKFFNYLRMSINSFDELMEQLREDLTVQQTNMRECISPVEKLVVTLRYLASGCSFTELHHEYRLGISTISGFVAQVCEAIWNRLKDEFMPQPSTQMWLEISNKFETFANFPNCIGAVDGKHIRVIKPTDTGSMYFNYKHYFSIVLIGVCDSNYSFVAIDVGAYGKSSDSSIFKESMFYKKMMKNALNIPDPKPISTLNAEPMPHVIVGDEAFGLSENIMRPYGGKNLTVTKKIFNYRLSRARRYIECTFGILSNKWRIFHRPLNVKLDLAQNIIKSCCILHNFVRARDGYRYDDTLTVQGLENIENTNMTRGSQTAQTVRDKYANYFVTDGEVEWQYSKI</sequence>
<dbReference type="GO" id="GO:0046872">
    <property type="term" value="F:metal ion binding"/>
    <property type="evidence" value="ECO:0007669"/>
    <property type="project" value="UniProtKB-KW"/>
</dbReference>
<comment type="cofactor">
    <cofactor evidence="1">
        <name>a divalent metal cation</name>
        <dbReference type="ChEBI" id="CHEBI:60240"/>
    </cofactor>
</comment>
<comment type="similarity">
    <text evidence="3">Belongs to the HARBI1 family.</text>
</comment>
<dbReference type="Proteomes" id="UP001160148">
    <property type="component" value="Unassembled WGS sequence"/>
</dbReference>
<evidence type="ECO:0000256" key="2">
    <source>
        <dbReference type="ARBA" id="ARBA00004123"/>
    </source>
</evidence>
<evidence type="ECO:0000259" key="8">
    <source>
        <dbReference type="Pfam" id="PF13359"/>
    </source>
</evidence>
<dbReference type="GO" id="GO:0004518">
    <property type="term" value="F:nuclease activity"/>
    <property type="evidence" value="ECO:0007669"/>
    <property type="project" value="UniProtKB-KW"/>
</dbReference>
<keyword evidence="4" id="KW-0540">Nuclease</keyword>
<dbReference type="Pfam" id="PF13359">
    <property type="entry name" value="DDE_Tnp_4"/>
    <property type="match status" value="1"/>
</dbReference>
<evidence type="ECO:0000313" key="9">
    <source>
        <dbReference type="EMBL" id="CAI6370255.1"/>
    </source>
</evidence>
<comment type="subcellular location">
    <subcellularLocation>
        <location evidence="2">Nucleus</location>
    </subcellularLocation>
</comment>
<gene>
    <name evidence="9" type="ORF">MEUPH1_LOCUS24392</name>
</gene>
<keyword evidence="7" id="KW-0539">Nucleus</keyword>
<dbReference type="PANTHER" id="PTHR22930">
    <property type="match status" value="1"/>
</dbReference>
<protein>
    <recommendedName>
        <fullName evidence="8">DDE Tnp4 domain-containing protein</fullName>
    </recommendedName>
</protein>
<evidence type="ECO:0000256" key="3">
    <source>
        <dbReference type="ARBA" id="ARBA00006958"/>
    </source>
</evidence>
<name>A0AAV0XP62_9HEMI</name>
<evidence type="ECO:0000256" key="5">
    <source>
        <dbReference type="ARBA" id="ARBA00022723"/>
    </source>
</evidence>
<dbReference type="AlphaFoldDB" id="A0AAV0XP62"/>
<keyword evidence="6" id="KW-0378">Hydrolase</keyword>
<comment type="caution">
    <text evidence="9">The sequence shown here is derived from an EMBL/GenBank/DDBJ whole genome shotgun (WGS) entry which is preliminary data.</text>
</comment>
<dbReference type="PANTHER" id="PTHR22930:SF269">
    <property type="entry name" value="NUCLEASE HARBI1-LIKE PROTEIN"/>
    <property type="match status" value="1"/>
</dbReference>
<feature type="domain" description="DDE Tnp4" evidence="8">
    <location>
        <begin position="169"/>
        <end position="334"/>
    </location>
</feature>
<evidence type="ECO:0000313" key="10">
    <source>
        <dbReference type="Proteomes" id="UP001160148"/>
    </source>
</evidence>
<accession>A0AAV0XP62</accession>